<keyword evidence="4" id="KW-1185">Reference proteome</keyword>
<evidence type="ECO:0000313" key="3">
    <source>
        <dbReference type="EMBL" id="GBG77549.1"/>
    </source>
</evidence>
<dbReference type="EMBL" id="BFEA01000270">
    <property type="protein sequence ID" value="GBG77549.1"/>
    <property type="molecule type" value="Genomic_DNA"/>
</dbReference>
<feature type="compositionally biased region" description="Basic residues" evidence="2">
    <location>
        <begin position="242"/>
        <end position="251"/>
    </location>
</feature>
<accession>A0A388L5F0</accession>
<proteinExistence type="predicted"/>
<feature type="compositionally biased region" description="Basic and acidic residues" evidence="2">
    <location>
        <begin position="191"/>
        <end position="207"/>
    </location>
</feature>
<evidence type="ECO:0000313" key="4">
    <source>
        <dbReference type="Proteomes" id="UP000265515"/>
    </source>
</evidence>
<comment type="caution">
    <text evidence="3">The sequence shown here is derived from an EMBL/GenBank/DDBJ whole genome shotgun (WGS) entry which is preliminary data.</text>
</comment>
<sequence length="251" mass="28239">MAGSAPLQFVEFETIILATSFQRTPLMQLFPILEALPKEVFSGIPIILNASLGNTFGTVIKSLPGLRSPLDQALDPRKQISELLGVMSHLNDKQVRMRGEEENVESIEKERQQMFSRRHQLLTELHGAGPDAEWHVCSQFGLRAAEDELSRAGTAIQLLETGERVQQIIDRGRMALDQFAVEQLKEIAGTEAKEEEKGEANERREEPELTEEIMGDTIKQLQVELDAKLKKEVVPEAEKRTRATGKKSRRN</sequence>
<dbReference type="Proteomes" id="UP000265515">
    <property type="component" value="Unassembled WGS sequence"/>
</dbReference>
<evidence type="ECO:0000256" key="2">
    <source>
        <dbReference type="SAM" id="MobiDB-lite"/>
    </source>
</evidence>
<feature type="region of interest" description="Disordered" evidence="2">
    <location>
        <begin position="232"/>
        <end position="251"/>
    </location>
</feature>
<feature type="region of interest" description="Disordered" evidence="2">
    <location>
        <begin position="189"/>
        <end position="215"/>
    </location>
</feature>
<dbReference type="AlphaFoldDB" id="A0A388L5F0"/>
<reference evidence="3 4" key="1">
    <citation type="journal article" date="2018" name="Cell">
        <title>The Chara Genome: Secondary Complexity and Implications for Plant Terrestrialization.</title>
        <authorList>
            <person name="Nishiyama T."/>
            <person name="Sakayama H."/>
            <person name="Vries J.D."/>
            <person name="Buschmann H."/>
            <person name="Saint-Marcoux D."/>
            <person name="Ullrich K.K."/>
            <person name="Haas F.B."/>
            <person name="Vanderstraeten L."/>
            <person name="Becker D."/>
            <person name="Lang D."/>
            <person name="Vosolsobe S."/>
            <person name="Rombauts S."/>
            <person name="Wilhelmsson P.K.I."/>
            <person name="Janitza P."/>
            <person name="Kern R."/>
            <person name="Heyl A."/>
            <person name="Rumpler F."/>
            <person name="Villalobos L.I.A.C."/>
            <person name="Clay J.M."/>
            <person name="Skokan R."/>
            <person name="Toyoda A."/>
            <person name="Suzuki Y."/>
            <person name="Kagoshima H."/>
            <person name="Schijlen E."/>
            <person name="Tajeshwar N."/>
            <person name="Catarino B."/>
            <person name="Hetherington A.J."/>
            <person name="Saltykova A."/>
            <person name="Bonnot C."/>
            <person name="Breuninger H."/>
            <person name="Symeonidi A."/>
            <person name="Radhakrishnan G.V."/>
            <person name="Van Nieuwerburgh F."/>
            <person name="Deforce D."/>
            <person name="Chang C."/>
            <person name="Karol K.G."/>
            <person name="Hedrich R."/>
            <person name="Ulvskov P."/>
            <person name="Glockner G."/>
            <person name="Delwiche C.F."/>
            <person name="Petrasek J."/>
            <person name="Van de Peer Y."/>
            <person name="Friml J."/>
            <person name="Beilby M."/>
            <person name="Dolan L."/>
            <person name="Kohara Y."/>
            <person name="Sugano S."/>
            <person name="Fujiyama A."/>
            <person name="Delaux P.-M."/>
            <person name="Quint M."/>
            <person name="TheiBen G."/>
            <person name="Hagemann M."/>
            <person name="Harholt J."/>
            <person name="Dunand C."/>
            <person name="Zachgo S."/>
            <person name="Langdale J."/>
            <person name="Maumus F."/>
            <person name="Straeten D.V.D."/>
            <person name="Gould S.B."/>
            <person name="Rensing S.A."/>
        </authorList>
    </citation>
    <scope>NUCLEOTIDE SEQUENCE [LARGE SCALE GENOMIC DNA]</scope>
    <source>
        <strain evidence="3 4">S276</strain>
    </source>
</reference>
<name>A0A388L5F0_CHABU</name>
<keyword evidence="1" id="KW-0175">Coiled coil</keyword>
<gene>
    <name evidence="3" type="ORF">CBR_g23994</name>
</gene>
<protein>
    <submittedName>
        <fullName evidence="3">Uncharacterized protein</fullName>
    </submittedName>
</protein>
<organism evidence="3 4">
    <name type="scientific">Chara braunii</name>
    <name type="common">Braun's stonewort</name>
    <dbReference type="NCBI Taxonomy" id="69332"/>
    <lineage>
        <taxon>Eukaryota</taxon>
        <taxon>Viridiplantae</taxon>
        <taxon>Streptophyta</taxon>
        <taxon>Charophyceae</taxon>
        <taxon>Charales</taxon>
        <taxon>Characeae</taxon>
        <taxon>Chara</taxon>
    </lineage>
</organism>
<dbReference type="Gramene" id="GBG77549">
    <property type="protein sequence ID" value="GBG77549"/>
    <property type="gene ID" value="CBR_g23994"/>
</dbReference>
<feature type="coiled-coil region" evidence="1">
    <location>
        <begin position="90"/>
        <end position="117"/>
    </location>
</feature>
<evidence type="ECO:0000256" key="1">
    <source>
        <dbReference type="SAM" id="Coils"/>
    </source>
</evidence>
<feature type="compositionally biased region" description="Basic and acidic residues" evidence="2">
    <location>
        <begin position="232"/>
        <end position="241"/>
    </location>
</feature>